<protein>
    <submittedName>
        <fullName evidence="1">Uncharacterized protein</fullName>
    </submittedName>
</protein>
<accession>A0AAV4MHL5</accession>
<dbReference type="Proteomes" id="UP001054945">
    <property type="component" value="Unassembled WGS sequence"/>
</dbReference>
<organism evidence="1 2">
    <name type="scientific">Caerostris extrusa</name>
    <name type="common">Bark spider</name>
    <name type="synonym">Caerostris bankana</name>
    <dbReference type="NCBI Taxonomy" id="172846"/>
    <lineage>
        <taxon>Eukaryota</taxon>
        <taxon>Metazoa</taxon>
        <taxon>Ecdysozoa</taxon>
        <taxon>Arthropoda</taxon>
        <taxon>Chelicerata</taxon>
        <taxon>Arachnida</taxon>
        <taxon>Araneae</taxon>
        <taxon>Araneomorphae</taxon>
        <taxon>Entelegynae</taxon>
        <taxon>Araneoidea</taxon>
        <taxon>Araneidae</taxon>
        <taxon>Caerostris</taxon>
    </lineage>
</organism>
<keyword evidence="2" id="KW-1185">Reference proteome</keyword>
<reference evidence="1 2" key="1">
    <citation type="submission" date="2021-06" db="EMBL/GenBank/DDBJ databases">
        <title>Caerostris extrusa draft genome.</title>
        <authorList>
            <person name="Kono N."/>
            <person name="Arakawa K."/>
        </authorList>
    </citation>
    <scope>NUCLEOTIDE SEQUENCE [LARGE SCALE GENOMIC DNA]</scope>
</reference>
<sequence>MLFYCLVNIITSPNIYQNERKKIPFLFLLSQASLRSWKIAKQRSGIFFLLSYFNHRYLFSSLQKVAHHPGEGTAESKREREVSGGKPLRVAFKTQRKGRVFVPPGHQRFGN</sequence>
<dbReference type="AlphaFoldDB" id="A0AAV4MHL5"/>
<evidence type="ECO:0000313" key="1">
    <source>
        <dbReference type="EMBL" id="GIX71828.1"/>
    </source>
</evidence>
<gene>
    <name evidence="1" type="ORF">CEXT_541931</name>
</gene>
<evidence type="ECO:0000313" key="2">
    <source>
        <dbReference type="Proteomes" id="UP001054945"/>
    </source>
</evidence>
<comment type="caution">
    <text evidence="1">The sequence shown here is derived from an EMBL/GenBank/DDBJ whole genome shotgun (WGS) entry which is preliminary data.</text>
</comment>
<name>A0AAV4MHL5_CAEEX</name>
<dbReference type="EMBL" id="BPLR01002257">
    <property type="protein sequence ID" value="GIX71828.1"/>
    <property type="molecule type" value="Genomic_DNA"/>
</dbReference>
<proteinExistence type="predicted"/>